<comment type="caution">
    <text evidence="2">The sequence shown here is derived from an EMBL/GenBank/DDBJ whole genome shotgun (WGS) entry which is preliminary data.</text>
</comment>
<evidence type="ECO:0000256" key="1">
    <source>
        <dbReference type="SAM" id="MobiDB-lite"/>
    </source>
</evidence>
<evidence type="ECO:0000313" key="2">
    <source>
        <dbReference type="EMBL" id="KAH0889906.1"/>
    </source>
</evidence>
<protein>
    <submittedName>
        <fullName evidence="2">Uncharacterized protein</fullName>
    </submittedName>
</protein>
<evidence type="ECO:0000313" key="3">
    <source>
        <dbReference type="Proteomes" id="UP000824890"/>
    </source>
</evidence>
<feature type="compositionally biased region" description="Polar residues" evidence="1">
    <location>
        <begin position="1"/>
        <end position="10"/>
    </location>
</feature>
<dbReference type="EMBL" id="JAGKQM010000013">
    <property type="protein sequence ID" value="KAH0889906.1"/>
    <property type="molecule type" value="Genomic_DNA"/>
</dbReference>
<sequence length="93" mass="9914">MLLNRTNLRASPSRGVQGPSDEPKSRSKDQQGSSQSSHLRDCPGGGEVAFGAFLVSRRGPSTRPGGYPDLEKIRLRSVFAATVKDCVDAIAVD</sequence>
<reference evidence="2 3" key="1">
    <citation type="submission" date="2021-05" db="EMBL/GenBank/DDBJ databases">
        <title>Genome Assembly of Synthetic Allotetraploid Brassica napus Reveals Homoeologous Exchanges between Subgenomes.</title>
        <authorList>
            <person name="Davis J.T."/>
        </authorList>
    </citation>
    <scope>NUCLEOTIDE SEQUENCE [LARGE SCALE GENOMIC DNA]</scope>
    <source>
        <strain evidence="3">cv. Da-Ae</strain>
        <tissue evidence="2">Seedling</tissue>
    </source>
</reference>
<organism evidence="2 3">
    <name type="scientific">Brassica napus</name>
    <name type="common">Rape</name>
    <dbReference type="NCBI Taxonomy" id="3708"/>
    <lineage>
        <taxon>Eukaryota</taxon>
        <taxon>Viridiplantae</taxon>
        <taxon>Streptophyta</taxon>
        <taxon>Embryophyta</taxon>
        <taxon>Tracheophyta</taxon>
        <taxon>Spermatophyta</taxon>
        <taxon>Magnoliopsida</taxon>
        <taxon>eudicotyledons</taxon>
        <taxon>Gunneridae</taxon>
        <taxon>Pentapetalae</taxon>
        <taxon>rosids</taxon>
        <taxon>malvids</taxon>
        <taxon>Brassicales</taxon>
        <taxon>Brassicaceae</taxon>
        <taxon>Brassiceae</taxon>
        <taxon>Brassica</taxon>
    </lineage>
</organism>
<proteinExistence type="predicted"/>
<accession>A0ABQ8ABP1</accession>
<dbReference type="Proteomes" id="UP000824890">
    <property type="component" value="Unassembled WGS sequence"/>
</dbReference>
<gene>
    <name evidence="2" type="ORF">HID58_052335</name>
</gene>
<keyword evidence="3" id="KW-1185">Reference proteome</keyword>
<feature type="region of interest" description="Disordered" evidence="1">
    <location>
        <begin position="1"/>
        <end position="45"/>
    </location>
</feature>
<name>A0ABQ8ABP1_BRANA</name>